<accession>A0ABD5ZLC1</accession>
<dbReference type="InterPro" id="IPR050817">
    <property type="entry name" value="DjlA_DnaK_co-chaperone"/>
</dbReference>
<dbReference type="RefSeq" id="WP_276235217.1">
    <property type="nucleotide sequence ID" value="NZ_CP119802.1"/>
</dbReference>
<dbReference type="InterPro" id="IPR001623">
    <property type="entry name" value="DnaJ_domain"/>
</dbReference>
<feature type="transmembrane region" description="Helical" evidence="2">
    <location>
        <begin position="7"/>
        <end position="25"/>
    </location>
</feature>
<dbReference type="CDD" id="cd06257">
    <property type="entry name" value="DnaJ"/>
    <property type="match status" value="1"/>
</dbReference>
<dbReference type="PRINTS" id="PR00625">
    <property type="entry name" value="JDOMAIN"/>
</dbReference>
<evidence type="ECO:0000256" key="1">
    <source>
        <dbReference type="SAM" id="MobiDB-lite"/>
    </source>
</evidence>
<dbReference type="SUPFAM" id="SSF46565">
    <property type="entry name" value="Chaperone J-domain"/>
    <property type="match status" value="1"/>
</dbReference>
<dbReference type="PANTHER" id="PTHR24074">
    <property type="entry name" value="CO-CHAPERONE PROTEIN DJLA"/>
    <property type="match status" value="1"/>
</dbReference>
<protein>
    <submittedName>
        <fullName evidence="4">J domain-containing protein</fullName>
    </submittedName>
</protein>
<keyword evidence="2" id="KW-0472">Membrane</keyword>
<feature type="compositionally biased region" description="Basic and acidic residues" evidence="1">
    <location>
        <begin position="133"/>
        <end position="159"/>
    </location>
</feature>
<dbReference type="Proteomes" id="UP001596398">
    <property type="component" value="Unassembled WGS sequence"/>
</dbReference>
<evidence type="ECO:0000259" key="3">
    <source>
        <dbReference type="PROSITE" id="PS50076"/>
    </source>
</evidence>
<dbReference type="Pfam" id="PF00226">
    <property type="entry name" value="DnaJ"/>
    <property type="match status" value="1"/>
</dbReference>
<evidence type="ECO:0000313" key="4">
    <source>
        <dbReference type="EMBL" id="MFC7234216.1"/>
    </source>
</evidence>
<keyword evidence="2" id="KW-0812">Transmembrane</keyword>
<evidence type="ECO:0000256" key="2">
    <source>
        <dbReference type="SAM" id="Phobius"/>
    </source>
</evidence>
<comment type="caution">
    <text evidence="4">The sequence shown here is derived from an EMBL/GenBank/DDBJ whole genome shotgun (WGS) entry which is preliminary data.</text>
</comment>
<keyword evidence="5" id="KW-1185">Reference proteome</keyword>
<gene>
    <name evidence="4" type="ORF">ACFQJ4_02680</name>
</gene>
<feature type="domain" description="J" evidence="3">
    <location>
        <begin position="119"/>
        <end position="169"/>
    </location>
</feature>
<organism evidence="4 5">
    <name type="scientific">Halosegnis marinus</name>
    <dbReference type="NCBI Taxonomy" id="3034023"/>
    <lineage>
        <taxon>Archaea</taxon>
        <taxon>Methanobacteriati</taxon>
        <taxon>Methanobacteriota</taxon>
        <taxon>Stenosarchaea group</taxon>
        <taxon>Halobacteria</taxon>
        <taxon>Halobacteriales</taxon>
        <taxon>Natronomonadaceae</taxon>
        <taxon>Halosegnis</taxon>
    </lineage>
</organism>
<dbReference type="AlphaFoldDB" id="A0ABD5ZLC1"/>
<dbReference type="PROSITE" id="PS50076">
    <property type="entry name" value="DNAJ_2"/>
    <property type="match status" value="1"/>
</dbReference>
<evidence type="ECO:0000313" key="5">
    <source>
        <dbReference type="Proteomes" id="UP001596398"/>
    </source>
</evidence>
<dbReference type="SMART" id="SM00271">
    <property type="entry name" value="DnaJ"/>
    <property type="match status" value="1"/>
</dbReference>
<dbReference type="GeneID" id="79265881"/>
<feature type="region of interest" description="Disordered" evidence="1">
    <location>
        <begin position="65"/>
        <end position="169"/>
    </location>
</feature>
<feature type="transmembrane region" description="Helical" evidence="2">
    <location>
        <begin position="31"/>
        <end position="48"/>
    </location>
</feature>
<keyword evidence="2" id="KW-1133">Transmembrane helix</keyword>
<dbReference type="Gene3D" id="1.10.287.110">
    <property type="entry name" value="DnaJ domain"/>
    <property type="match status" value="1"/>
</dbReference>
<proteinExistence type="predicted"/>
<dbReference type="InterPro" id="IPR036869">
    <property type="entry name" value="J_dom_sf"/>
</dbReference>
<name>A0ABD5ZLC1_9EURY</name>
<reference evidence="4 5" key="1">
    <citation type="journal article" date="2019" name="Int. J. Syst. Evol. Microbiol.">
        <title>The Global Catalogue of Microorganisms (GCM) 10K type strain sequencing project: providing services to taxonomists for standard genome sequencing and annotation.</title>
        <authorList>
            <consortium name="The Broad Institute Genomics Platform"/>
            <consortium name="The Broad Institute Genome Sequencing Center for Infectious Disease"/>
            <person name="Wu L."/>
            <person name="Ma J."/>
        </authorList>
    </citation>
    <scope>NUCLEOTIDE SEQUENCE [LARGE SCALE GENOMIC DNA]</scope>
    <source>
        <strain evidence="4 5">DT85</strain>
    </source>
</reference>
<dbReference type="EMBL" id="JBHTAP010000001">
    <property type="protein sequence ID" value="MFC7234216.1"/>
    <property type="molecule type" value="Genomic_DNA"/>
</dbReference>
<sequence length="169" mass="18327">MDRSPLVVGLAGVFAGMTVLLVVLAAVFRDVVVLLVAVPFAGATYLFWQHASGRLRERIREQAAAASRAREADDRGGFGAGPRFGDARTRTGRQARAGERTRGGQRIDPNAPSGPSREEAYATLGLDPGADEASVREAYRERVKDTHPDRGGDEERFKEVTAAYERLTD</sequence>